<evidence type="ECO:0000256" key="5">
    <source>
        <dbReference type="ARBA" id="ARBA00022967"/>
    </source>
</evidence>
<evidence type="ECO:0000256" key="2">
    <source>
        <dbReference type="ARBA" id="ARBA00022741"/>
    </source>
</evidence>
<dbReference type="SMART" id="SM00382">
    <property type="entry name" value="AAA"/>
    <property type="match status" value="1"/>
</dbReference>
<keyword evidence="4 8" id="KW-0067">ATP-binding</keyword>
<dbReference type="InterPro" id="IPR003593">
    <property type="entry name" value="AAA+_ATPase"/>
</dbReference>
<protein>
    <submittedName>
        <fullName evidence="8">Cytochrome c biogenesis ATP-binding export protein CcmA</fullName>
    </submittedName>
</protein>
<dbReference type="Pfam" id="PF00005">
    <property type="entry name" value="ABC_tran"/>
    <property type="match status" value="1"/>
</dbReference>
<evidence type="ECO:0000259" key="7">
    <source>
        <dbReference type="PROSITE" id="PS50893"/>
    </source>
</evidence>
<organism evidence="8 9">
    <name type="scientific">Maricaulis virginensis</name>
    <dbReference type="NCBI Taxonomy" id="144022"/>
    <lineage>
        <taxon>Bacteria</taxon>
        <taxon>Pseudomonadati</taxon>
        <taxon>Pseudomonadota</taxon>
        <taxon>Alphaproteobacteria</taxon>
        <taxon>Maricaulales</taxon>
        <taxon>Maricaulaceae</taxon>
        <taxon>Maricaulis</taxon>
    </lineage>
</organism>
<comment type="caution">
    <text evidence="8">The sequence shown here is derived from an EMBL/GenBank/DDBJ whole genome shotgun (WGS) entry which is preliminary data.</text>
</comment>
<reference evidence="8" key="1">
    <citation type="journal article" date="2014" name="Int. J. Syst. Evol. Microbiol.">
        <title>Complete genome sequence of Corynebacterium casei LMG S-19264T (=DSM 44701T), isolated from a smear-ripened cheese.</title>
        <authorList>
            <consortium name="US DOE Joint Genome Institute (JGI-PGF)"/>
            <person name="Walter F."/>
            <person name="Albersmeier A."/>
            <person name="Kalinowski J."/>
            <person name="Ruckert C."/>
        </authorList>
    </citation>
    <scope>NUCLEOTIDE SEQUENCE</scope>
    <source>
        <strain evidence="8">VKM B-1513</strain>
    </source>
</reference>
<dbReference type="InterPro" id="IPR003439">
    <property type="entry name" value="ABC_transporter-like_ATP-bd"/>
</dbReference>
<keyword evidence="1" id="KW-0813">Transport</keyword>
<dbReference type="InterPro" id="IPR027417">
    <property type="entry name" value="P-loop_NTPase"/>
</dbReference>
<dbReference type="Gene3D" id="3.40.50.300">
    <property type="entry name" value="P-loop containing nucleotide triphosphate hydrolases"/>
    <property type="match status" value="1"/>
</dbReference>
<accession>A0A9W6ILZ4</accession>
<evidence type="ECO:0000256" key="1">
    <source>
        <dbReference type="ARBA" id="ARBA00022448"/>
    </source>
</evidence>
<proteinExistence type="predicted"/>
<keyword evidence="6" id="KW-0472">Membrane</keyword>
<keyword evidence="9" id="KW-1185">Reference proteome</keyword>
<evidence type="ECO:0000313" key="8">
    <source>
        <dbReference type="EMBL" id="GLK52757.1"/>
    </source>
</evidence>
<keyword evidence="2" id="KW-0547">Nucleotide-binding</keyword>
<feature type="domain" description="ABC transporter" evidence="7">
    <location>
        <begin position="22"/>
        <end position="218"/>
    </location>
</feature>
<dbReference type="InterPro" id="IPR005895">
    <property type="entry name" value="ABC_transptr_haem_export_CcmA"/>
</dbReference>
<keyword evidence="5" id="KW-1278">Translocase</keyword>
<dbReference type="SUPFAM" id="SSF52540">
    <property type="entry name" value="P-loop containing nucleoside triphosphate hydrolases"/>
    <property type="match status" value="1"/>
</dbReference>
<sequence>MLAMTTALAEFPALEALSPQTLEASGLSLSRGGLRLVEGLDLALAPSGALLLTGPNGTGKTTLLRALAGLVRPDAGAVAIGDQPAGQVAADTLGWLGHADGLKPNETLRHALRFWADMHGTPRTAILPLMRVMGIGALIDRPAGQLSRGQQRRAGLVRAALANRPLWLLDEPAGPLDGAGRDRLAELVAWHRSRGGSVIAATHQTLDWPGAAMLDLGMYR</sequence>
<dbReference type="Proteomes" id="UP001143486">
    <property type="component" value="Unassembled WGS sequence"/>
</dbReference>
<evidence type="ECO:0000256" key="6">
    <source>
        <dbReference type="ARBA" id="ARBA00023136"/>
    </source>
</evidence>
<reference evidence="8" key="2">
    <citation type="submission" date="2023-01" db="EMBL/GenBank/DDBJ databases">
        <authorList>
            <person name="Sun Q."/>
            <person name="Evtushenko L."/>
        </authorList>
    </citation>
    <scope>NUCLEOTIDE SEQUENCE</scope>
    <source>
        <strain evidence="8">VKM B-1513</strain>
    </source>
</reference>
<dbReference type="GO" id="GO:0016887">
    <property type="term" value="F:ATP hydrolysis activity"/>
    <property type="evidence" value="ECO:0007669"/>
    <property type="project" value="InterPro"/>
</dbReference>
<name>A0A9W6ILZ4_9PROT</name>
<keyword evidence="3" id="KW-0201">Cytochrome c-type biogenesis</keyword>
<dbReference type="EMBL" id="BSFE01000006">
    <property type="protein sequence ID" value="GLK52757.1"/>
    <property type="molecule type" value="Genomic_DNA"/>
</dbReference>
<dbReference type="GO" id="GO:0017004">
    <property type="term" value="P:cytochrome complex assembly"/>
    <property type="evidence" value="ECO:0007669"/>
    <property type="project" value="UniProtKB-KW"/>
</dbReference>
<dbReference type="PANTHER" id="PTHR43499">
    <property type="entry name" value="ABC TRANSPORTER I FAMILY MEMBER 1"/>
    <property type="match status" value="1"/>
</dbReference>
<dbReference type="GO" id="GO:0005524">
    <property type="term" value="F:ATP binding"/>
    <property type="evidence" value="ECO:0007669"/>
    <property type="project" value="UniProtKB-KW"/>
</dbReference>
<dbReference type="PANTHER" id="PTHR43499:SF1">
    <property type="entry name" value="ABC TRANSPORTER I FAMILY MEMBER 1"/>
    <property type="match status" value="1"/>
</dbReference>
<dbReference type="AlphaFoldDB" id="A0A9W6ILZ4"/>
<dbReference type="NCBIfam" id="TIGR01189">
    <property type="entry name" value="ccmA"/>
    <property type="match status" value="1"/>
</dbReference>
<gene>
    <name evidence="8" type="primary">ccmA</name>
    <name evidence="8" type="ORF">GCM10017621_22650</name>
</gene>
<evidence type="ECO:0000256" key="4">
    <source>
        <dbReference type="ARBA" id="ARBA00022840"/>
    </source>
</evidence>
<dbReference type="PROSITE" id="PS50893">
    <property type="entry name" value="ABC_TRANSPORTER_2"/>
    <property type="match status" value="1"/>
</dbReference>
<evidence type="ECO:0000313" key="9">
    <source>
        <dbReference type="Proteomes" id="UP001143486"/>
    </source>
</evidence>
<evidence type="ECO:0000256" key="3">
    <source>
        <dbReference type="ARBA" id="ARBA00022748"/>
    </source>
</evidence>
<dbReference type="GO" id="GO:0022857">
    <property type="term" value="F:transmembrane transporter activity"/>
    <property type="evidence" value="ECO:0007669"/>
    <property type="project" value="InterPro"/>
</dbReference>